<organism evidence="2 3">
    <name type="scientific">Colocasia esculenta</name>
    <name type="common">Wild taro</name>
    <name type="synonym">Arum esculentum</name>
    <dbReference type="NCBI Taxonomy" id="4460"/>
    <lineage>
        <taxon>Eukaryota</taxon>
        <taxon>Viridiplantae</taxon>
        <taxon>Streptophyta</taxon>
        <taxon>Embryophyta</taxon>
        <taxon>Tracheophyta</taxon>
        <taxon>Spermatophyta</taxon>
        <taxon>Magnoliopsida</taxon>
        <taxon>Liliopsida</taxon>
        <taxon>Araceae</taxon>
        <taxon>Aroideae</taxon>
        <taxon>Colocasieae</taxon>
        <taxon>Colocasia</taxon>
    </lineage>
</organism>
<dbReference type="PIRSF" id="PIRSF030333">
    <property type="entry name" value="UCP030333_Alba"/>
    <property type="match status" value="1"/>
</dbReference>
<evidence type="ECO:0000313" key="2">
    <source>
        <dbReference type="EMBL" id="MQL90599.1"/>
    </source>
</evidence>
<dbReference type="GO" id="GO:0005634">
    <property type="term" value="C:nucleus"/>
    <property type="evidence" value="ECO:0007669"/>
    <property type="project" value="TreeGrafter"/>
</dbReference>
<dbReference type="Gene3D" id="3.30.110.20">
    <property type="entry name" value="Alba-like domain"/>
    <property type="match status" value="2"/>
</dbReference>
<dbReference type="SUPFAM" id="SSF82704">
    <property type="entry name" value="AlbA-like"/>
    <property type="match status" value="1"/>
</dbReference>
<dbReference type="AlphaFoldDB" id="A0A843VGN6"/>
<name>A0A843VGN6_COLES</name>
<evidence type="ECO:0000313" key="3">
    <source>
        <dbReference type="Proteomes" id="UP000652761"/>
    </source>
</evidence>
<protein>
    <recommendedName>
        <fullName evidence="1">DNA/RNA-binding protein Alba-like domain-containing protein</fullName>
    </recommendedName>
</protein>
<dbReference type="PANTHER" id="PTHR31947:SF36">
    <property type="entry name" value="DNA_RNA-BINDING PROTEIN ALBA-LIKE DOMAIN-CONTAINING PROTEIN"/>
    <property type="match status" value="1"/>
</dbReference>
<dbReference type="Proteomes" id="UP000652761">
    <property type="component" value="Unassembled WGS sequence"/>
</dbReference>
<dbReference type="InterPro" id="IPR036882">
    <property type="entry name" value="Alba-like_dom_sf"/>
</dbReference>
<gene>
    <name evidence="2" type="ORF">Taro_023208</name>
</gene>
<keyword evidence="3" id="KW-1185">Reference proteome</keyword>
<dbReference type="GO" id="GO:0003723">
    <property type="term" value="F:RNA binding"/>
    <property type="evidence" value="ECO:0007669"/>
    <property type="project" value="TreeGrafter"/>
</dbReference>
<comment type="caution">
    <text evidence="2">The sequence shown here is derived from an EMBL/GenBank/DDBJ whole genome shotgun (WGS) entry which is preliminary data.</text>
</comment>
<dbReference type="OrthoDB" id="1699369at2759"/>
<dbReference type="PANTHER" id="PTHR31947">
    <property type="entry name" value="DNA/RNA-BINDING PROTEIN ALBA 3"/>
    <property type="match status" value="1"/>
</dbReference>
<evidence type="ECO:0000259" key="1">
    <source>
        <dbReference type="Pfam" id="PF01918"/>
    </source>
</evidence>
<dbReference type="Pfam" id="PF01918">
    <property type="entry name" value="Alba"/>
    <property type="match status" value="1"/>
</dbReference>
<dbReference type="InterPro" id="IPR002775">
    <property type="entry name" value="DNA/RNA-bd_Alba-like"/>
</dbReference>
<proteinExistence type="predicted"/>
<reference evidence="2" key="1">
    <citation type="submission" date="2017-07" db="EMBL/GenBank/DDBJ databases">
        <title>Taro Niue Genome Assembly and Annotation.</title>
        <authorList>
            <person name="Atibalentja N."/>
            <person name="Keating K."/>
            <person name="Fields C.J."/>
        </authorList>
    </citation>
    <scope>NUCLEOTIDE SEQUENCE</scope>
    <source>
        <strain evidence="2">Niue_2</strain>
        <tissue evidence="2">Leaf</tissue>
    </source>
</reference>
<accession>A0A843VGN6</accession>
<dbReference type="EMBL" id="NMUH01001258">
    <property type="protein sequence ID" value="MQL90599.1"/>
    <property type="molecule type" value="Genomic_DNA"/>
</dbReference>
<dbReference type="InterPro" id="IPR014560">
    <property type="entry name" value="UCP030333_Alba"/>
</dbReference>
<sequence>MDAAVVAEAAGVPVKVAGEEMEKAAPGIAAVAPPPRERNRIQVATNKKPVRFYVSLAKRIMQQHNEVVLSALGKGILTSTVESKDESSGRNIQKAKIEILLGKIDKLNDLKGAAVQVDDGGEEPEEDRKDC</sequence>
<feature type="domain" description="DNA/RNA-binding protein Alba-like" evidence="1">
    <location>
        <begin position="45"/>
        <end position="76"/>
    </location>
</feature>